<dbReference type="InterPro" id="IPR036034">
    <property type="entry name" value="PDZ_sf"/>
</dbReference>
<dbReference type="RefSeq" id="WP_026990947.1">
    <property type="nucleotide sequence ID" value="NZ_AUGP01000018.1"/>
</dbReference>
<dbReference type="SUPFAM" id="SSF55486">
    <property type="entry name" value="Metalloproteases ('zincins'), catalytic domain"/>
    <property type="match status" value="1"/>
</dbReference>
<dbReference type="InterPro" id="IPR040756">
    <property type="entry name" value="Peptidase_M61_N"/>
</dbReference>
<dbReference type="OrthoDB" id="9778516at2"/>
<feature type="domain" description="Peptidase M61 catalytic" evidence="2">
    <location>
        <begin position="303"/>
        <end position="409"/>
    </location>
</feature>
<comment type="caution">
    <text evidence="5">The sequence shown here is derived from an EMBL/GenBank/DDBJ whole genome shotgun (WGS) entry which is preliminary data.</text>
</comment>
<protein>
    <submittedName>
        <fullName evidence="5">Peptidase M61</fullName>
    </submittedName>
</protein>
<dbReference type="Proteomes" id="UP000030111">
    <property type="component" value="Unassembled WGS sequence"/>
</dbReference>
<dbReference type="eggNOG" id="COG3975">
    <property type="taxonomic scope" value="Bacteria"/>
</dbReference>
<sequence length="611" mass="68578">MKRFVYTLALALTMGSFAYAQKSKDIKVAIDLKEIKDDKVAVTVIPQDFKSETVTYFIPKIIPGTYSEDNYGQFIEGFKAFDNKGKELTVTKADDNSWKITGAKKLAKITYLVNDTFDNETEKEDPIFSPSGTNILANQNILLNTHGFIGYFEGKGELPYEVTVTHPSTLWASTSLTDTNASNEIDEFASPRYPDLVDHPIMYSKPDYTTFTVDGMEILISVFSPTGKVTAKDVTPVMETMMRAQKKFLGPINSTKKYSVLIYLSSAGKEDAQGFGALEHTTSTTVVLPEMMPLDQLEETLKDVVSHEFFHIVTPLSVHSKEIQFFNYNTPKMSEHLWMYEGVTEYFANLFQVQQGLIDEDGFLVRIADKIEQAKSFDDTMPFTQMSKNVLQKPYKDAYANVYQKGALIAMCLDIQLRESSNGQRGVLSLMRDLSKEYGSNKPFNDEDLFAKITALTYPAVGEFLKTYVAGNAPIPYETYFAKMGVTKTTIKKPGHPFIKGEQEPLIGVNQTKEIFVRTDIEPNEFFTTLGIKKGDVIVAINDVAYNYDNIYDLITSSMGYKDGDAISVKVKRDGKEQTVKGKVKLPTEEMEGYQATDASKAKLREAWLKG</sequence>
<feature type="chain" id="PRO_5001992395" evidence="1">
    <location>
        <begin position="21"/>
        <end position="611"/>
    </location>
</feature>
<evidence type="ECO:0000259" key="4">
    <source>
        <dbReference type="Pfam" id="PF17899"/>
    </source>
</evidence>
<dbReference type="EMBL" id="JRLY01000005">
    <property type="protein sequence ID" value="KGO93409.1"/>
    <property type="molecule type" value="Genomic_DNA"/>
</dbReference>
<dbReference type="InterPro" id="IPR007963">
    <property type="entry name" value="Peptidase_M61_catalytic"/>
</dbReference>
<dbReference type="Pfam" id="PF05299">
    <property type="entry name" value="Peptidase_M61"/>
    <property type="match status" value="1"/>
</dbReference>
<gene>
    <name evidence="5" type="ORF">Q766_08935</name>
</gene>
<reference evidence="5 6" key="1">
    <citation type="submission" date="2013-09" db="EMBL/GenBank/DDBJ databases">
        <authorList>
            <person name="Zeng Z."/>
            <person name="Chen C."/>
        </authorList>
    </citation>
    <scope>NUCLEOTIDE SEQUENCE [LARGE SCALE GENOMIC DNA]</scope>
    <source>
        <strain evidence="5 6">WB 4.1-42</strain>
    </source>
</reference>
<keyword evidence="1" id="KW-0732">Signal</keyword>
<dbReference type="InterPro" id="IPR001478">
    <property type="entry name" value="PDZ"/>
</dbReference>
<feature type="signal peptide" evidence="1">
    <location>
        <begin position="1"/>
        <end position="20"/>
    </location>
</feature>
<dbReference type="Gene3D" id="2.60.40.3650">
    <property type="match status" value="1"/>
</dbReference>
<evidence type="ECO:0000259" key="3">
    <source>
        <dbReference type="Pfam" id="PF13180"/>
    </source>
</evidence>
<proteinExistence type="predicted"/>
<dbReference type="Pfam" id="PF17899">
    <property type="entry name" value="Peptidase_M61_N"/>
    <property type="match status" value="1"/>
</dbReference>
<dbReference type="AlphaFoldDB" id="A0A0A2MM55"/>
<dbReference type="Pfam" id="PF13180">
    <property type="entry name" value="PDZ_2"/>
    <property type="match status" value="1"/>
</dbReference>
<evidence type="ECO:0000259" key="2">
    <source>
        <dbReference type="Pfam" id="PF05299"/>
    </source>
</evidence>
<feature type="domain" description="Peptidase M61 N-terminal" evidence="4">
    <location>
        <begin position="28"/>
        <end position="205"/>
    </location>
</feature>
<evidence type="ECO:0000313" key="6">
    <source>
        <dbReference type="Proteomes" id="UP000030111"/>
    </source>
</evidence>
<feature type="domain" description="PDZ" evidence="3">
    <location>
        <begin position="514"/>
        <end position="581"/>
    </location>
</feature>
<accession>A0A0A2MM55</accession>
<name>A0A0A2MM55_9FLAO</name>
<dbReference type="InterPro" id="IPR027268">
    <property type="entry name" value="Peptidase_M4/M1_CTD_sf"/>
</dbReference>
<keyword evidence="6" id="KW-1185">Reference proteome</keyword>
<dbReference type="STRING" id="1121898.GCA_000422725_02138"/>
<dbReference type="Gene3D" id="1.10.390.10">
    <property type="entry name" value="Neutral Protease Domain 2"/>
    <property type="match status" value="1"/>
</dbReference>
<dbReference type="Gene3D" id="2.30.42.10">
    <property type="match status" value="1"/>
</dbReference>
<evidence type="ECO:0000313" key="5">
    <source>
        <dbReference type="EMBL" id="KGO93409.1"/>
    </source>
</evidence>
<evidence type="ECO:0000256" key="1">
    <source>
        <dbReference type="SAM" id="SignalP"/>
    </source>
</evidence>
<dbReference type="SUPFAM" id="SSF50156">
    <property type="entry name" value="PDZ domain-like"/>
    <property type="match status" value="1"/>
</dbReference>
<organism evidence="5 6">
    <name type="scientific">Flavobacterium subsaxonicum WB 4.1-42 = DSM 21790</name>
    <dbReference type="NCBI Taxonomy" id="1121898"/>
    <lineage>
        <taxon>Bacteria</taxon>
        <taxon>Pseudomonadati</taxon>
        <taxon>Bacteroidota</taxon>
        <taxon>Flavobacteriia</taxon>
        <taxon>Flavobacteriales</taxon>
        <taxon>Flavobacteriaceae</taxon>
        <taxon>Flavobacterium</taxon>
    </lineage>
</organism>